<evidence type="ECO:0000313" key="11">
    <source>
        <dbReference type="Proteomes" id="UP000243308"/>
    </source>
</evidence>
<dbReference type="InterPro" id="IPR039024">
    <property type="entry name" value="RTC4"/>
</dbReference>
<dbReference type="InterPro" id="IPR028094">
    <property type="entry name" value="RTC4_C"/>
</dbReference>
<keyword evidence="6" id="KW-0963">Cytoplasm</keyword>
<sequence length="820" mass="91858">MSKDKKVEGFPGRHVDRYHIKHHLSFNQVGAPDRNRENTPRQFLTTTNTFPDGNKHQASPHRAGNRQNGNKHNENRDCSNNSNRSNWCSPESKKGSFARPSTSSPISPFKNPHKSPKRIGTAISLPSRTLTELEDDEWAHRNSTTTQLPSRRVSNAVLSPSKASPRKSQTRHVESTPIPRMPDSMEEYEDMTHQEKARLGSTEQVRRKIREQESGGSQDSEKETPPKRKDIQTPEKLRRAQDKLGRSQEKPVRQDSTTNTEARLKDRQATTLPFLEKDPESDSDLDDGVLFPVLDFKPKQVSKDAAKQSKVIATKTKQPLDEIEQFSSDEDLPPAQPPMSPTKISFKNTSVEATGLLFRGDGNKTSASTPMTSPLPPKKSSLFNRTSAAKQIKSPLGNRHFAPIITRDASCSKKMIPTRPTAADLTPRPPPPRQLSVLSISDISDPSSEDEIDKAKGSRKQRKSSEDKSSSFIAKRKRSISNAESKGSEMSKNQSGRDKERANDLKNDTTDWSAKTKVLRMYEFPDVVFLSDEEEAQPVLDAGSVCPYCGDELPSPKPRRLAKALEKILLAEERLRRKKQNERSQKAVAVKVDPKSQSSAPRPPRPRPLKKKAVVVQEPQTPAPRVDAAVWADDTDSEPEAGKISLVDQFEFCRIHVAETTIVPDGLRKNYPISINFDELGTRVDRMKEELLDIIEGTVESKYLERVKETYKSLGTMGARQPAVMLATVQDTQPGYYGSKGAERLFEILVRMFIEANILTYDLAQPQRPSEYVQQVLIPEAGLRLIAEDQKKIGLHDVSLEEARAIMAESVEFGAYMHEA</sequence>
<feature type="compositionally biased region" description="Polar residues" evidence="8">
    <location>
        <begin position="363"/>
        <end position="372"/>
    </location>
</feature>
<feature type="region of interest" description="Disordered" evidence="8">
    <location>
        <begin position="26"/>
        <end position="287"/>
    </location>
</feature>
<evidence type="ECO:0000256" key="8">
    <source>
        <dbReference type="SAM" id="MobiDB-lite"/>
    </source>
</evidence>
<keyword evidence="11" id="KW-1185">Reference proteome</keyword>
<dbReference type="GO" id="GO:0005737">
    <property type="term" value="C:cytoplasm"/>
    <property type="evidence" value="ECO:0007669"/>
    <property type="project" value="UniProtKB-SubCell"/>
</dbReference>
<dbReference type="Proteomes" id="UP000243308">
    <property type="component" value="Unassembled WGS sequence"/>
</dbReference>
<dbReference type="Pfam" id="PF14474">
    <property type="entry name" value="RTC4"/>
    <property type="match status" value="1"/>
</dbReference>
<evidence type="ECO:0000259" key="9">
    <source>
        <dbReference type="SMART" id="SM01312"/>
    </source>
</evidence>
<evidence type="ECO:0000256" key="3">
    <source>
        <dbReference type="ARBA" id="ARBA00004496"/>
    </source>
</evidence>
<feature type="domain" description="Restriction of telomere capping protein 4 C-terminal" evidence="9">
    <location>
        <begin position="694"/>
        <end position="820"/>
    </location>
</feature>
<dbReference type="OrthoDB" id="128308at2759"/>
<dbReference type="PANTHER" id="PTHR41391">
    <property type="entry name" value="RESTRICTION OF TELOMERE CAPPING PROTEIN 4"/>
    <property type="match status" value="1"/>
</dbReference>
<comment type="subcellular location">
    <subcellularLocation>
        <location evidence="3">Cytoplasm</location>
    </subcellularLocation>
    <subcellularLocation>
        <location evidence="2">Nucleus</location>
    </subcellularLocation>
</comment>
<dbReference type="PANTHER" id="PTHR41391:SF1">
    <property type="entry name" value="RESTRICTION OF TELOMERE CAPPING PROTEIN 4"/>
    <property type="match status" value="1"/>
</dbReference>
<reference evidence="10 11" key="1">
    <citation type="submission" date="2011-02" db="EMBL/GenBank/DDBJ databases">
        <title>The Genome Sequence of Mortierella verticillata NRRL 6337.</title>
        <authorList>
            <consortium name="The Broad Institute Genome Sequencing Platform"/>
            <person name="Russ C."/>
            <person name="Cuomo C."/>
            <person name="Burger G."/>
            <person name="Gray M.W."/>
            <person name="Holland P.W.H."/>
            <person name="King N."/>
            <person name="Lang F.B.F."/>
            <person name="Roger A.J."/>
            <person name="Ruiz-Trillo I."/>
            <person name="Young S.K."/>
            <person name="Zeng Q."/>
            <person name="Gargeya S."/>
            <person name="Alvarado L."/>
            <person name="Berlin A."/>
            <person name="Chapman S.B."/>
            <person name="Chen Z."/>
            <person name="Freedman E."/>
            <person name="Gellesch M."/>
            <person name="Goldberg J."/>
            <person name="Griggs A."/>
            <person name="Gujja S."/>
            <person name="Heilman E."/>
            <person name="Heiman D."/>
            <person name="Howarth C."/>
            <person name="Mehta T."/>
            <person name="Neiman D."/>
            <person name="Pearson M."/>
            <person name="Roberts A."/>
            <person name="Saif S."/>
            <person name="Shea T."/>
            <person name="Shenoy N."/>
            <person name="Sisk P."/>
            <person name="Stolte C."/>
            <person name="Sykes S."/>
            <person name="White J."/>
            <person name="Yandava C."/>
            <person name="Haas B."/>
            <person name="Nusbaum C."/>
            <person name="Birren B."/>
        </authorList>
    </citation>
    <scope>NUCLEOTIDE SEQUENCE [LARGE SCALE GENOMIC DNA]</scope>
    <source>
        <strain evidence="10 11">NRRL 6337</strain>
    </source>
</reference>
<feature type="compositionally biased region" description="Basic and acidic residues" evidence="8">
    <location>
        <begin position="576"/>
        <end position="585"/>
    </location>
</feature>
<evidence type="ECO:0000256" key="5">
    <source>
        <dbReference type="ARBA" id="ARBA00015162"/>
    </source>
</evidence>
<evidence type="ECO:0000256" key="7">
    <source>
        <dbReference type="ARBA" id="ARBA00023242"/>
    </source>
</evidence>
<evidence type="ECO:0000256" key="1">
    <source>
        <dbReference type="ARBA" id="ARBA00002738"/>
    </source>
</evidence>
<feature type="compositionally biased region" description="Basic residues" evidence="8">
    <location>
        <begin position="604"/>
        <end position="613"/>
    </location>
</feature>
<organism evidence="10 11">
    <name type="scientific">Podila verticillata NRRL 6337</name>
    <dbReference type="NCBI Taxonomy" id="1069443"/>
    <lineage>
        <taxon>Eukaryota</taxon>
        <taxon>Fungi</taxon>
        <taxon>Fungi incertae sedis</taxon>
        <taxon>Mucoromycota</taxon>
        <taxon>Mortierellomycotina</taxon>
        <taxon>Mortierellomycetes</taxon>
        <taxon>Mortierellales</taxon>
        <taxon>Mortierellaceae</taxon>
        <taxon>Podila</taxon>
    </lineage>
</organism>
<comment type="similarity">
    <text evidence="4">Belongs to the RTC4 family.</text>
</comment>
<gene>
    <name evidence="10" type="ORF">MVEG_11640</name>
</gene>
<feature type="compositionally biased region" description="Polar residues" evidence="8">
    <location>
        <begin position="141"/>
        <end position="162"/>
    </location>
</feature>
<protein>
    <recommendedName>
        <fullName evidence="5">Restriction of telomere capping protein 4</fullName>
    </recommendedName>
</protein>
<name>A0A086TKF4_9FUNG</name>
<dbReference type="SMART" id="SM01312">
    <property type="entry name" value="RTC4"/>
    <property type="match status" value="1"/>
</dbReference>
<keyword evidence="7" id="KW-0539">Nucleus</keyword>
<evidence type="ECO:0000256" key="6">
    <source>
        <dbReference type="ARBA" id="ARBA00022490"/>
    </source>
</evidence>
<feature type="compositionally biased region" description="Low complexity" evidence="8">
    <location>
        <begin position="78"/>
        <end position="89"/>
    </location>
</feature>
<dbReference type="GO" id="GO:0005634">
    <property type="term" value="C:nucleus"/>
    <property type="evidence" value="ECO:0007669"/>
    <property type="project" value="UniProtKB-SubCell"/>
</dbReference>
<accession>A0A086TKF4</accession>
<evidence type="ECO:0000256" key="2">
    <source>
        <dbReference type="ARBA" id="ARBA00004123"/>
    </source>
</evidence>
<feature type="region of interest" description="Disordered" evidence="8">
    <location>
        <begin position="358"/>
        <end position="515"/>
    </location>
</feature>
<evidence type="ECO:0000313" key="10">
    <source>
        <dbReference type="EMBL" id="KFH62431.1"/>
    </source>
</evidence>
<feature type="compositionally biased region" description="Basic and acidic residues" evidence="8">
    <location>
        <begin position="190"/>
        <end position="253"/>
    </location>
</feature>
<feature type="compositionally biased region" description="Polar residues" evidence="8">
    <location>
        <begin position="40"/>
        <end position="51"/>
    </location>
</feature>
<proteinExistence type="inferred from homology"/>
<feature type="region of interest" description="Disordered" evidence="8">
    <location>
        <begin position="576"/>
        <end position="634"/>
    </location>
</feature>
<evidence type="ECO:0000256" key="4">
    <source>
        <dbReference type="ARBA" id="ARBA00009461"/>
    </source>
</evidence>
<feature type="compositionally biased region" description="Polar residues" evidence="8">
    <location>
        <begin position="480"/>
        <end position="494"/>
    </location>
</feature>
<comment type="function">
    <text evidence="1">May be involved in a process influencing telomere capping.</text>
</comment>
<feature type="compositionally biased region" description="Basic and acidic residues" evidence="8">
    <location>
        <begin position="495"/>
        <end position="509"/>
    </location>
</feature>
<feature type="region of interest" description="Disordered" evidence="8">
    <location>
        <begin position="300"/>
        <end position="321"/>
    </location>
</feature>
<dbReference type="EMBL" id="KN042432">
    <property type="protein sequence ID" value="KFH62431.1"/>
    <property type="molecule type" value="Genomic_DNA"/>
</dbReference>
<dbReference type="AlphaFoldDB" id="A0A086TKF4"/>